<reference evidence="3 4" key="1">
    <citation type="submission" date="2024-04" db="EMBL/GenBank/DDBJ databases">
        <title>Dissimilatory iodate-reducing microorganisms contribute to the enrichment of iodine in groundwater.</title>
        <authorList>
            <person name="Jiang Z."/>
        </authorList>
    </citation>
    <scope>NUCLEOTIDE SEQUENCE [LARGE SCALE GENOMIC DNA]</scope>
    <source>
        <strain evidence="3 4">NCP973</strain>
    </source>
</reference>
<feature type="region of interest" description="Disordered" evidence="1">
    <location>
        <begin position="315"/>
        <end position="334"/>
    </location>
</feature>
<accession>A0ABZ2XDP8</accession>
<gene>
    <name evidence="3" type="ORF">AADV58_12450</name>
</gene>
<dbReference type="Pfam" id="PF05170">
    <property type="entry name" value="AsmA"/>
    <property type="match status" value="2"/>
</dbReference>
<organism evidence="3 4">
    <name type="scientific">Azonexus hydrophilus</name>
    <dbReference type="NCBI Taxonomy" id="418702"/>
    <lineage>
        <taxon>Bacteria</taxon>
        <taxon>Pseudomonadati</taxon>
        <taxon>Pseudomonadota</taxon>
        <taxon>Betaproteobacteria</taxon>
        <taxon>Rhodocyclales</taxon>
        <taxon>Azonexaceae</taxon>
        <taxon>Azonexus</taxon>
    </lineage>
</organism>
<dbReference type="InterPro" id="IPR052894">
    <property type="entry name" value="AsmA-related"/>
</dbReference>
<dbReference type="EMBL" id="CP151406">
    <property type="protein sequence ID" value="WZJ20756.1"/>
    <property type="molecule type" value="Genomic_DNA"/>
</dbReference>
<dbReference type="PANTHER" id="PTHR30441">
    <property type="entry name" value="DUF748 DOMAIN-CONTAINING PROTEIN"/>
    <property type="match status" value="1"/>
</dbReference>
<feature type="domain" description="AsmA" evidence="2">
    <location>
        <begin position="296"/>
        <end position="520"/>
    </location>
</feature>
<name>A0ABZ2XDP8_9RHOO</name>
<dbReference type="RefSeq" id="WP_341743340.1">
    <property type="nucleotide sequence ID" value="NZ_CP151406.1"/>
</dbReference>
<sequence>MSVMRKIAVVFAVLFALLAVAAGVVYALFDAEAIKRQIAEQVATKTGRVLTIGGEVGLSIWPELAVRAGRVSLSEADGKTDFAAIDSLRVAVAVMPLLSGRLEAREIEIDGLALTLIKRRDGSLNIDDLLAGQKEKPAGEAKPAAPESSQPLQVDIAGLALRNARFTWRDQTTGKTTQLSSIDFSTGRLQADSAAATLAIDALKLATRGSSGDDSFEFAIDMPAIRLAGQRLETPFSGNLGLVSSKLPMRSLKLPLSGKLAVDLAKSSASLGLDTRLDESKIGLQLAVEGFSPLFFNFDLKVDQLNVDRYLPPKASASAGQATPTGGEAPVAKGKADDAIDLSALNELNFRGRVAIGQLQAQGLKVSALDARIAAANGRLDISPMTARLYGGSLDGALGVNARGNVFTVRQKLADIDIRELMKDAIDKEPLEGRGSLSLDVSTRGGNADALKRALAGQAALELRDGAVRGVNVGKMLRDAKAVLKSGQAGSATASTTEKTDFAELTASFRIAGGVARNDDLAMKSPLLRLGGAGDIDIGNSRIDYLAKVSVVNTAQGQEGKELAELRGITIPIRLRGPFDKLSYSLEVGDLLKDAAKAKVEEKKQELKQKANEKLQEKLGGKLQGLFGK</sequence>
<proteinExistence type="predicted"/>
<protein>
    <submittedName>
        <fullName evidence="3">AsmA family protein</fullName>
    </submittedName>
</protein>
<evidence type="ECO:0000259" key="2">
    <source>
        <dbReference type="Pfam" id="PF05170"/>
    </source>
</evidence>
<keyword evidence="4" id="KW-1185">Reference proteome</keyword>
<dbReference type="InterPro" id="IPR007844">
    <property type="entry name" value="AsmA"/>
</dbReference>
<evidence type="ECO:0000313" key="4">
    <source>
        <dbReference type="Proteomes" id="UP001479520"/>
    </source>
</evidence>
<dbReference type="Proteomes" id="UP001479520">
    <property type="component" value="Chromosome"/>
</dbReference>
<dbReference type="PANTHER" id="PTHR30441:SF4">
    <property type="entry name" value="PROTEIN ASMA"/>
    <property type="match status" value="1"/>
</dbReference>
<evidence type="ECO:0000256" key="1">
    <source>
        <dbReference type="SAM" id="MobiDB-lite"/>
    </source>
</evidence>
<feature type="domain" description="AsmA" evidence="2">
    <location>
        <begin position="1"/>
        <end position="264"/>
    </location>
</feature>
<evidence type="ECO:0000313" key="3">
    <source>
        <dbReference type="EMBL" id="WZJ20756.1"/>
    </source>
</evidence>